<evidence type="ECO:0008006" key="3">
    <source>
        <dbReference type="Google" id="ProtNLM"/>
    </source>
</evidence>
<dbReference type="EMBL" id="SMAS01000003">
    <property type="protein sequence ID" value="TCT35793.1"/>
    <property type="molecule type" value="Genomic_DNA"/>
</dbReference>
<organism evidence="1 2">
    <name type="scientific">Providencia alcalifaciens</name>
    <dbReference type="NCBI Taxonomy" id="126385"/>
    <lineage>
        <taxon>Bacteria</taxon>
        <taxon>Pseudomonadati</taxon>
        <taxon>Pseudomonadota</taxon>
        <taxon>Gammaproteobacteria</taxon>
        <taxon>Enterobacterales</taxon>
        <taxon>Morganellaceae</taxon>
        <taxon>Providencia</taxon>
    </lineage>
</organism>
<comment type="caution">
    <text evidence="1">The sequence shown here is derived from an EMBL/GenBank/DDBJ whole genome shotgun (WGS) entry which is preliminary data.</text>
</comment>
<sequence>MFMLCAKSMKYIALLSFGITSCDVYQPHTSESGRFFFSNDSSENYSFFIDNKLMVIPKASVGSLYLKQGLHSMTTEEGQHIYFMIYPGNKGGILNPQKHLYYSYSFVYGNNGIPSVHNQTIQELTVGEYQVKGRVESSDDIIIDNNVFNCDYPVGTRIPDELNSLTTVSKIKTKCFSYSELITAISSDDKQMTQLVVRQNEPVQNNTVSLTFDYPVTLPAFEDQQIQQYAVKVNTLIQAYRGSADPEKKQNFYNQYHVAVSNMAERYSQWETGDNCLEERQKYLQFLSQTAAIFSAGVLKLDVTPK</sequence>
<protein>
    <recommendedName>
        <fullName evidence="3">Lipoprotein</fullName>
    </recommendedName>
</protein>
<reference evidence="1 2" key="1">
    <citation type="submission" date="2019-03" db="EMBL/GenBank/DDBJ databases">
        <title>Genomic analyses of the natural microbiome of Caenorhabditis elegans.</title>
        <authorList>
            <person name="Samuel B."/>
        </authorList>
    </citation>
    <scope>NUCLEOTIDE SEQUENCE [LARGE SCALE GENOMIC DNA]</scope>
    <source>
        <strain evidence="1 2">JUb102</strain>
    </source>
</reference>
<evidence type="ECO:0000313" key="1">
    <source>
        <dbReference type="EMBL" id="TCT35793.1"/>
    </source>
</evidence>
<name>A0A4R3NMD3_9GAMM</name>
<evidence type="ECO:0000313" key="2">
    <source>
        <dbReference type="Proteomes" id="UP000295055"/>
    </source>
</evidence>
<gene>
    <name evidence="1" type="ORF">EC835_103247</name>
</gene>
<dbReference type="PROSITE" id="PS51257">
    <property type="entry name" value="PROKAR_LIPOPROTEIN"/>
    <property type="match status" value="1"/>
</dbReference>
<proteinExistence type="predicted"/>
<dbReference type="Proteomes" id="UP000295055">
    <property type="component" value="Unassembled WGS sequence"/>
</dbReference>
<dbReference type="AlphaFoldDB" id="A0A4R3NMD3"/>
<accession>A0A4R3NMD3</accession>